<protein>
    <recommendedName>
        <fullName evidence="2">Tryptophan synthase beta chain-like PALP domain-containing protein</fullName>
    </recommendedName>
</protein>
<reference evidence="3" key="1">
    <citation type="submission" date="2023-10" db="EMBL/GenBank/DDBJ databases">
        <title>Genome assembly of Pristionchus species.</title>
        <authorList>
            <person name="Yoshida K."/>
            <person name="Sommer R.J."/>
        </authorList>
    </citation>
    <scope>NUCLEOTIDE SEQUENCE</scope>
    <source>
        <strain evidence="3">RS0144</strain>
    </source>
</reference>
<evidence type="ECO:0000256" key="1">
    <source>
        <dbReference type="SAM" id="SignalP"/>
    </source>
</evidence>
<evidence type="ECO:0000313" key="4">
    <source>
        <dbReference type="Proteomes" id="UP001432027"/>
    </source>
</evidence>
<evidence type="ECO:0000313" key="3">
    <source>
        <dbReference type="EMBL" id="GMS95336.1"/>
    </source>
</evidence>
<dbReference type="GO" id="GO:0019344">
    <property type="term" value="P:cysteine biosynthetic process"/>
    <property type="evidence" value="ECO:0007669"/>
    <property type="project" value="UniProtKB-ARBA"/>
</dbReference>
<evidence type="ECO:0000259" key="2">
    <source>
        <dbReference type="Pfam" id="PF00291"/>
    </source>
</evidence>
<dbReference type="Gene3D" id="3.40.50.1100">
    <property type="match status" value="2"/>
</dbReference>
<dbReference type="EMBL" id="BTSX01000004">
    <property type="protein sequence ID" value="GMS95336.1"/>
    <property type="molecule type" value="Genomic_DNA"/>
</dbReference>
<dbReference type="AlphaFoldDB" id="A0AAV5TLX7"/>
<feature type="signal peptide" evidence="1">
    <location>
        <begin position="1"/>
        <end position="27"/>
    </location>
</feature>
<comment type="caution">
    <text evidence="3">The sequence shown here is derived from an EMBL/GenBank/DDBJ whole genome shotgun (WGS) entry which is preliminary data.</text>
</comment>
<dbReference type="Pfam" id="PF00291">
    <property type="entry name" value="PALP"/>
    <property type="match status" value="1"/>
</dbReference>
<gene>
    <name evidence="3" type="ORF">PENTCL1PPCAC_17511</name>
</gene>
<sequence>HSIISSVLLESMRSLLLLSLLLPLAWMATVIKRQANVSENVLPDDETAWRNEAVKKLWEERRHMGHTPLIRMDQMLGVPTVDVFIKNETASVSGTLKHRFVWALMLWAVVEGKIKSNSSVYDSTSGNTGASEAYMCRLIGVNYTAVVAKNLEEEKIKQITIFGGQIMKVDVEKRNTIAEEMAANHSGFFINQFGNADAAEEFHESGDFQSESTNVFHEIASQLKERNFTYPHYFVHSAGTGGTISSVGKYITRYNLPTKVILADSQFSLFYEYVLHNKYSDNDTVRPDWVIPGIAGIGYGYNHAPIIFKNTTSLLRTVIDQVARMPDMASMAAMRSLRDRGIDAGASTALNFLVALYKGILHEEGKGDVIPKPERLSLVIIMGDPGAFYKSTYLNDTWCEEKLARFGGMKALNCWKDKIDLAIEKGNNFMKNDIECNI</sequence>
<feature type="non-terminal residue" evidence="3">
    <location>
        <position position="1"/>
    </location>
</feature>
<accession>A0AAV5TLX7</accession>
<name>A0AAV5TLX7_9BILA</name>
<feature type="chain" id="PRO_5043741921" description="Tryptophan synthase beta chain-like PALP domain-containing protein" evidence="1">
    <location>
        <begin position="28"/>
        <end position="438"/>
    </location>
</feature>
<dbReference type="InterPro" id="IPR001926">
    <property type="entry name" value="TrpB-like_PALP"/>
</dbReference>
<keyword evidence="1" id="KW-0732">Signal</keyword>
<dbReference type="FunFam" id="3.40.50.1100:FF:000079">
    <property type="entry name" value="Putative pyridoxal-phosphate dependent protein F13B12.4"/>
    <property type="match status" value="1"/>
</dbReference>
<dbReference type="PANTHER" id="PTHR10314">
    <property type="entry name" value="CYSTATHIONINE BETA-SYNTHASE"/>
    <property type="match status" value="1"/>
</dbReference>
<organism evidence="3 4">
    <name type="scientific">Pristionchus entomophagus</name>
    <dbReference type="NCBI Taxonomy" id="358040"/>
    <lineage>
        <taxon>Eukaryota</taxon>
        <taxon>Metazoa</taxon>
        <taxon>Ecdysozoa</taxon>
        <taxon>Nematoda</taxon>
        <taxon>Chromadorea</taxon>
        <taxon>Rhabditida</taxon>
        <taxon>Rhabditina</taxon>
        <taxon>Diplogasteromorpha</taxon>
        <taxon>Diplogasteroidea</taxon>
        <taxon>Neodiplogasteridae</taxon>
        <taxon>Pristionchus</taxon>
    </lineage>
</organism>
<dbReference type="InterPro" id="IPR036052">
    <property type="entry name" value="TrpB-like_PALP_sf"/>
</dbReference>
<dbReference type="SUPFAM" id="SSF53686">
    <property type="entry name" value="Tryptophan synthase beta subunit-like PLP-dependent enzymes"/>
    <property type="match status" value="1"/>
</dbReference>
<keyword evidence="4" id="KW-1185">Reference proteome</keyword>
<proteinExistence type="predicted"/>
<dbReference type="Proteomes" id="UP001432027">
    <property type="component" value="Unassembled WGS sequence"/>
</dbReference>
<feature type="domain" description="Tryptophan synthase beta chain-like PALP" evidence="2">
    <location>
        <begin position="62"/>
        <end position="358"/>
    </location>
</feature>
<dbReference type="InterPro" id="IPR050214">
    <property type="entry name" value="Cys_Synth/Cystath_Beta-Synth"/>
</dbReference>